<evidence type="ECO:0000256" key="4">
    <source>
        <dbReference type="ARBA" id="ARBA00022670"/>
    </source>
</evidence>
<keyword evidence="3" id="KW-0964">Secreted</keyword>
<dbReference type="SMART" id="SM00020">
    <property type="entry name" value="Tryp_SPc"/>
    <property type="match status" value="1"/>
</dbReference>
<evidence type="ECO:0000256" key="3">
    <source>
        <dbReference type="ARBA" id="ARBA00022525"/>
    </source>
</evidence>
<dbReference type="PANTHER" id="PTHR24257">
    <property type="entry name" value="CHYMOTRYPSIN-LIKE ELASTASE FAMILY MEMBER"/>
    <property type="match status" value="1"/>
</dbReference>
<reference evidence="16" key="1">
    <citation type="submission" date="2019-06" db="EMBL/GenBank/DDBJ databases">
        <authorList>
            <consortium name="Wellcome Sanger Institute Data Sharing"/>
        </authorList>
    </citation>
    <scope>NUCLEOTIDE SEQUENCE [LARGE SCALE GENOMIC DNA]</scope>
</reference>
<evidence type="ECO:0000256" key="10">
    <source>
        <dbReference type="ARBA" id="ARBA00023145"/>
    </source>
</evidence>
<evidence type="ECO:0000256" key="2">
    <source>
        <dbReference type="ARBA" id="ARBA00004613"/>
    </source>
</evidence>
<dbReference type="InterPro" id="IPR050850">
    <property type="entry name" value="Peptidase_S1_Elastase_sf"/>
</dbReference>
<dbReference type="AlphaFoldDB" id="A0A673BKZ4"/>
<dbReference type="InterPro" id="IPR043504">
    <property type="entry name" value="Peptidase_S1_PA_chymotrypsin"/>
</dbReference>
<dbReference type="SUPFAM" id="SSF50494">
    <property type="entry name" value="Trypsin-like serine proteases"/>
    <property type="match status" value="1"/>
</dbReference>
<dbReference type="InterPro" id="IPR018114">
    <property type="entry name" value="TRYPSIN_HIS"/>
</dbReference>
<dbReference type="PRINTS" id="PR00722">
    <property type="entry name" value="CHYMOTRYPSIN"/>
</dbReference>
<keyword evidence="5" id="KW-0479">Metal-binding</keyword>
<reference evidence="16" key="3">
    <citation type="submission" date="2025-09" db="UniProtKB">
        <authorList>
            <consortium name="Ensembl"/>
        </authorList>
    </citation>
    <scope>IDENTIFICATION</scope>
</reference>
<dbReference type="InterPro" id="IPR009003">
    <property type="entry name" value="Peptidase_S1_PA"/>
</dbReference>
<keyword evidence="6" id="KW-0732">Signal</keyword>
<keyword evidence="4 14" id="KW-0645">Protease</keyword>
<dbReference type="InterPro" id="IPR001314">
    <property type="entry name" value="Peptidase_S1A"/>
</dbReference>
<dbReference type="Proteomes" id="UP000472271">
    <property type="component" value="Chromosome 5"/>
</dbReference>
<sequence length="255" mass="27742">MNCSVWDDAQNNKSINIQENTFDQLSTVVTTMHEGVQAKISLQYKSGSSFYHTCGGTLIRRGWVMTAAHCVDRSRTWRVVLGDHNINSHEGREHWISSRWDIALLRLSSDATLNNYVQLGALPPSGQVLPHNNPCYISGWGRTQTGGQLSAQLKQAYLPVVDHKTCSSYGWWGSTVKNSMVCAGGGSESGCQGDSGGPLNCSVGGKWVVHGVTSFVSSSGCNAYRKPTVFTRVSAYISWMNSVSVSAKDAEKLLC</sequence>
<gene>
    <name evidence="16" type="primary">LOC115419679</name>
</gene>
<dbReference type="Pfam" id="PF00089">
    <property type="entry name" value="Trypsin"/>
    <property type="match status" value="1"/>
</dbReference>
<keyword evidence="7 14" id="KW-0378">Hydrolase</keyword>
<evidence type="ECO:0000256" key="14">
    <source>
        <dbReference type="RuleBase" id="RU363034"/>
    </source>
</evidence>
<keyword evidence="11" id="KW-1015">Disulfide bond</keyword>
<dbReference type="CDD" id="cd00190">
    <property type="entry name" value="Tryp_SPc"/>
    <property type="match status" value="1"/>
</dbReference>
<dbReference type="GO" id="GO:0004252">
    <property type="term" value="F:serine-type endopeptidase activity"/>
    <property type="evidence" value="ECO:0007669"/>
    <property type="project" value="UniProtKB-EC"/>
</dbReference>
<dbReference type="InterPro" id="IPR033116">
    <property type="entry name" value="TRYPSIN_SER"/>
</dbReference>
<feature type="domain" description="Peptidase S1" evidence="15">
    <location>
        <begin position="40"/>
        <end position="245"/>
    </location>
</feature>
<accession>A0A673BKZ4</accession>
<evidence type="ECO:0000313" key="17">
    <source>
        <dbReference type="Proteomes" id="UP000472271"/>
    </source>
</evidence>
<protein>
    <recommendedName>
        <fullName evidence="13">pancreatic elastase</fullName>
        <ecNumber evidence="13">3.4.21.36</ecNumber>
    </recommendedName>
</protein>
<keyword evidence="9" id="KW-0106">Calcium</keyword>
<organism evidence="16 17">
    <name type="scientific">Sphaeramia orbicularis</name>
    <name type="common">orbiculate cardinalfish</name>
    <dbReference type="NCBI Taxonomy" id="375764"/>
    <lineage>
        <taxon>Eukaryota</taxon>
        <taxon>Metazoa</taxon>
        <taxon>Chordata</taxon>
        <taxon>Craniata</taxon>
        <taxon>Vertebrata</taxon>
        <taxon>Euteleostomi</taxon>
        <taxon>Actinopterygii</taxon>
        <taxon>Neopterygii</taxon>
        <taxon>Teleostei</taxon>
        <taxon>Neoteleostei</taxon>
        <taxon>Acanthomorphata</taxon>
        <taxon>Gobiaria</taxon>
        <taxon>Kurtiformes</taxon>
        <taxon>Apogonoidei</taxon>
        <taxon>Apogonidae</taxon>
        <taxon>Apogoninae</taxon>
        <taxon>Sphaeramia</taxon>
    </lineage>
</organism>
<proteinExistence type="predicted"/>
<dbReference type="GO" id="GO:0046872">
    <property type="term" value="F:metal ion binding"/>
    <property type="evidence" value="ECO:0007669"/>
    <property type="project" value="UniProtKB-KW"/>
</dbReference>
<dbReference type="FunFam" id="2.40.10.10:FF:000017">
    <property type="entry name" value="Chymotrypsin-like elastase family member 1"/>
    <property type="match status" value="1"/>
</dbReference>
<name>A0A673BKZ4_9TELE</name>
<comment type="catalytic activity">
    <reaction evidence="12">
        <text>Hydrolysis of proteins, including elastin. Preferential cleavage: Ala-|-Xaa.</text>
        <dbReference type="EC" id="3.4.21.36"/>
    </reaction>
</comment>
<evidence type="ECO:0000256" key="12">
    <source>
        <dbReference type="ARBA" id="ARBA00036864"/>
    </source>
</evidence>
<keyword evidence="8 14" id="KW-0720">Serine protease</keyword>
<dbReference type="Ensembl" id="ENSSORT00005044410.1">
    <property type="protein sequence ID" value="ENSSORP00005043316.1"/>
    <property type="gene ID" value="ENSSORG00005019851.1"/>
</dbReference>
<evidence type="ECO:0000313" key="16">
    <source>
        <dbReference type="Ensembl" id="ENSSORP00005043316.1"/>
    </source>
</evidence>
<comment type="subcellular location">
    <subcellularLocation>
        <location evidence="2">Secreted</location>
    </subcellularLocation>
</comment>
<comment type="cofactor">
    <cofactor evidence="1">
        <name>Ca(2+)</name>
        <dbReference type="ChEBI" id="CHEBI:29108"/>
    </cofactor>
</comment>
<keyword evidence="17" id="KW-1185">Reference proteome</keyword>
<dbReference type="InterPro" id="IPR001254">
    <property type="entry name" value="Trypsin_dom"/>
</dbReference>
<dbReference type="PANTHER" id="PTHR24257:SF0">
    <property type="entry name" value="CHYMOTRYPSIN-LIKE ELASTASE FAMILY MEMBER 1"/>
    <property type="match status" value="1"/>
</dbReference>
<evidence type="ECO:0000256" key="8">
    <source>
        <dbReference type="ARBA" id="ARBA00022825"/>
    </source>
</evidence>
<evidence type="ECO:0000256" key="11">
    <source>
        <dbReference type="ARBA" id="ARBA00023157"/>
    </source>
</evidence>
<evidence type="ECO:0000256" key="7">
    <source>
        <dbReference type="ARBA" id="ARBA00022801"/>
    </source>
</evidence>
<evidence type="ECO:0000256" key="9">
    <source>
        <dbReference type="ARBA" id="ARBA00022837"/>
    </source>
</evidence>
<dbReference type="Gene3D" id="2.40.10.10">
    <property type="entry name" value="Trypsin-like serine proteases"/>
    <property type="match status" value="2"/>
</dbReference>
<evidence type="ECO:0000256" key="5">
    <source>
        <dbReference type="ARBA" id="ARBA00022723"/>
    </source>
</evidence>
<dbReference type="PROSITE" id="PS00134">
    <property type="entry name" value="TRYPSIN_HIS"/>
    <property type="match status" value="1"/>
</dbReference>
<dbReference type="PROSITE" id="PS50240">
    <property type="entry name" value="TRYPSIN_DOM"/>
    <property type="match status" value="1"/>
</dbReference>
<dbReference type="GO" id="GO:0006508">
    <property type="term" value="P:proteolysis"/>
    <property type="evidence" value="ECO:0007669"/>
    <property type="project" value="UniProtKB-KW"/>
</dbReference>
<reference evidence="16" key="2">
    <citation type="submission" date="2025-08" db="UniProtKB">
        <authorList>
            <consortium name="Ensembl"/>
        </authorList>
    </citation>
    <scope>IDENTIFICATION</scope>
</reference>
<evidence type="ECO:0000259" key="15">
    <source>
        <dbReference type="PROSITE" id="PS50240"/>
    </source>
</evidence>
<dbReference type="EC" id="3.4.21.36" evidence="13"/>
<evidence type="ECO:0000256" key="6">
    <source>
        <dbReference type="ARBA" id="ARBA00022729"/>
    </source>
</evidence>
<evidence type="ECO:0000256" key="13">
    <source>
        <dbReference type="ARBA" id="ARBA00039015"/>
    </source>
</evidence>
<dbReference type="PROSITE" id="PS00135">
    <property type="entry name" value="TRYPSIN_SER"/>
    <property type="match status" value="1"/>
</dbReference>
<evidence type="ECO:0000256" key="1">
    <source>
        <dbReference type="ARBA" id="ARBA00001913"/>
    </source>
</evidence>
<keyword evidence="10" id="KW-0865">Zymogen</keyword>
<dbReference type="GO" id="GO:0005615">
    <property type="term" value="C:extracellular space"/>
    <property type="evidence" value="ECO:0007669"/>
    <property type="project" value="TreeGrafter"/>
</dbReference>